<dbReference type="Gene3D" id="3.30.499.10">
    <property type="entry name" value="Aconitase, domain 3"/>
    <property type="match status" value="2"/>
</dbReference>
<keyword evidence="4 6" id="KW-0411">Iron-sulfur</keyword>
<dbReference type="HAMAP" id="MF_01027">
    <property type="entry name" value="LeuC_type2"/>
    <property type="match status" value="1"/>
</dbReference>
<comment type="pathway">
    <text evidence="6">Amino-acid biosynthesis; L-leucine biosynthesis; L-leucine from 3-methyl-2-oxobutanoate: step 2/4.</text>
</comment>
<proteinExistence type="inferred from homology"/>
<dbReference type="InterPro" id="IPR006251">
    <property type="entry name" value="Homoacnase/IPMdehydase_lsu"/>
</dbReference>
<dbReference type="UniPathway" id="UPA00048">
    <property type="reaction ID" value="UER00071"/>
</dbReference>
<keyword evidence="3 6" id="KW-0408">Iron</keyword>
<sequence>MGMNMTEKILATHAGLKEVAAGQLVTCKLDMVLANDVTAPPSFKEFEKIGGPVFDNTKIVLVPDHFTPNKDIKSAGLSKAVRDFVNKHNIINYFEVGRGGIEHVILPEKGIVAPGMLTIGADSHTCTYGALGGFSTGVGTTDLAVALATGEAWFKVPEAIKVKLTGTKPAGITGKDVMLTLIDMIGVDGALYKTLEFSGEGVHSLSMDDRLTIANMAIEAGGKNGIFPVDEVTLAYIKNRVKKPYTIIESDADAKYCRTVTINLNELVPVVAFPHLPGNTKKVDEIGDIKIDQVVIGSCTNGRIEDMRIAAQILKGHTVHKDVRCIVIPGSQQVYKESIKKGYIDIFIDAGAAVSTPTCGPCLGAHMGILAAGERCVSTTNRNFRGRMGHVDSEVYLAGPQVAAASAILGKIAQPKDLQ</sequence>
<dbReference type="PANTHER" id="PTHR43822:SF16">
    <property type="entry name" value="3-ISOPROPYLMALATE DEHYDRATASE LARGE SUBUNIT 2"/>
    <property type="match status" value="1"/>
</dbReference>
<evidence type="ECO:0000256" key="1">
    <source>
        <dbReference type="ARBA" id="ARBA00022485"/>
    </source>
</evidence>
<keyword evidence="6" id="KW-0028">Amino-acid biosynthesis</keyword>
<organism evidence="8 9">
    <name type="scientific">Pectinatus cerevisiiphilus</name>
    <dbReference type="NCBI Taxonomy" id="86956"/>
    <lineage>
        <taxon>Bacteria</taxon>
        <taxon>Bacillati</taxon>
        <taxon>Bacillota</taxon>
        <taxon>Negativicutes</taxon>
        <taxon>Selenomonadales</taxon>
        <taxon>Selenomonadaceae</taxon>
        <taxon>Pectinatus</taxon>
    </lineage>
</organism>
<comment type="catalytic activity">
    <reaction evidence="6">
        <text>(2R,3S)-3-isopropylmalate = (2S)-2-isopropylmalate</text>
        <dbReference type="Rhea" id="RHEA:32287"/>
        <dbReference type="ChEBI" id="CHEBI:1178"/>
        <dbReference type="ChEBI" id="CHEBI:35121"/>
        <dbReference type="EC" id="4.2.1.33"/>
    </reaction>
</comment>
<dbReference type="GO" id="GO:0009098">
    <property type="term" value="P:L-leucine biosynthetic process"/>
    <property type="evidence" value="ECO:0007669"/>
    <property type="project" value="UniProtKB-UniRule"/>
</dbReference>
<dbReference type="InterPro" id="IPR001030">
    <property type="entry name" value="Acoase/IPM_deHydtase_lsu_aba"/>
</dbReference>
<dbReference type="PROSITE" id="PS00450">
    <property type="entry name" value="ACONITASE_1"/>
    <property type="match status" value="1"/>
</dbReference>
<dbReference type="RefSeq" id="WP_132551165.1">
    <property type="nucleotide sequence ID" value="NZ_SMAA01000019.1"/>
</dbReference>
<feature type="binding site" evidence="6">
    <location>
        <position position="362"/>
    </location>
    <ligand>
        <name>[4Fe-4S] cluster</name>
        <dbReference type="ChEBI" id="CHEBI:49883"/>
    </ligand>
</feature>
<keyword evidence="2 6" id="KW-0479">Metal-binding</keyword>
<feature type="binding site" evidence="6">
    <location>
        <position position="299"/>
    </location>
    <ligand>
        <name>[4Fe-4S] cluster</name>
        <dbReference type="ChEBI" id="CHEBI:49883"/>
    </ligand>
</feature>
<keyword evidence="9" id="KW-1185">Reference proteome</keyword>
<evidence type="ECO:0000313" key="8">
    <source>
        <dbReference type="EMBL" id="TCS77062.1"/>
    </source>
</evidence>
<dbReference type="NCBIfam" id="NF001614">
    <property type="entry name" value="PRK00402.1"/>
    <property type="match status" value="1"/>
</dbReference>
<dbReference type="Proteomes" id="UP000295188">
    <property type="component" value="Unassembled WGS sequence"/>
</dbReference>
<keyword evidence="1 6" id="KW-0004">4Fe-4S</keyword>
<dbReference type="EC" id="4.2.1.33" evidence="6"/>
<dbReference type="NCBIfam" id="TIGR01343">
    <property type="entry name" value="hacA_fam"/>
    <property type="match status" value="1"/>
</dbReference>
<evidence type="ECO:0000256" key="6">
    <source>
        <dbReference type="HAMAP-Rule" id="MF_01027"/>
    </source>
</evidence>
<dbReference type="OrthoDB" id="9802769at2"/>
<dbReference type="NCBIfam" id="TIGR02083">
    <property type="entry name" value="LEU2"/>
    <property type="match status" value="1"/>
</dbReference>
<comment type="function">
    <text evidence="6">Catalyzes the isomerization between 2-isopropylmalate and 3-isopropylmalate, via the formation of 2-isopropylmaleate.</text>
</comment>
<dbReference type="EMBL" id="SMAA01000019">
    <property type="protein sequence ID" value="TCS77062.1"/>
    <property type="molecule type" value="Genomic_DNA"/>
</dbReference>
<protein>
    <recommendedName>
        <fullName evidence="6">3-isopropylmalate dehydratase large subunit</fullName>
        <ecNumber evidence="6">4.2.1.33</ecNumber>
    </recommendedName>
    <alternativeName>
        <fullName evidence="6">Alpha-IPM isomerase</fullName>
        <shortName evidence="6">IPMI</shortName>
    </alternativeName>
    <alternativeName>
        <fullName evidence="6">Isopropylmalate isomerase</fullName>
    </alternativeName>
</protein>
<dbReference type="InterPro" id="IPR050067">
    <property type="entry name" value="IPM_dehydratase_rel_enz"/>
</dbReference>
<comment type="caution">
    <text evidence="8">The sequence shown here is derived from an EMBL/GenBank/DDBJ whole genome shotgun (WGS) entry which is preliminary data.</text>
</comment>
<evidence type="ECO:0000256" key="4">
    <source>
        <dbReference type="ARBA" id="ARBA00023014"/>
    </source>
</evidence>
<feature type="domain" description="Aconitase/3-isopropylmalate dehydratase large subunit alpha/beta/alpha" evidence="7">
    <location>
        <begin position="7"/>
        <end position="285"/>
    </location>
</feature>
<gene>
    <name evidence="6" type="primary">leuC</name>
    <name evidence="8" type="ORF">EDC37_11917</name>
</gene>
<dbReference type="NCBIfam" id="TIGR02086">
    <property type="entry name" value="IPMI_arch"/>
    <property type="match status" value="1"/>
</dbReference>
<dbReference type="InterPro" id="IPR011823">
    <property type="entry name" value="IsopropMal_deHydtase_lsu_bac"/>
</dbReference>
<dbReference type="GO" id="GO:0003861">
    <property type="term" value="F:3-isopropylmalate dehydratase activity"/>
    <property type="evidence" value="ECO:0007669"/>
    <property type="project" value="UniProtKB-UniRule"/>
</dbReference>
<accession>A0A4V2URB7</accession>
<reference evidence="8 9" key="1">
    <citation type="submission" date="2019-03" db="EMBL/GenBank/DDBJ databases">
        <title>Genomic Encyclopedia of Type Strains, Phase IV (KMG-IV): sequencing the most valuable type-strain genomes for metagenomic binning, comparative biology and taxonomic classification.</title>
        <authorList>
            <person name="Goeker M."/>
        </authorList>
    </citation>
    <scope>NUCLEOTIDE SEQUENCE [LARGE SCALE GENOMIC DNA]</scope>
    <source>
        <strain evidence="8 9">DSM 20467</strain>
    </source>
</reference>
<feature type="binding site" evidence="6">
    <location>
        <position position="359"/>
    </location>
    <ligand>
        <name>[4Fe-4S] cluster</name>
        <dbReference type="ChEBI" id="CHEBI:49883"/>
    </ligand>
</feature>
<dbReference type="InterPro" id="IPR018136">
    <property type="entry name" value="Aconitase_4Fe-4S_BS"/>
</dbReference>
<keyword evidence="6" id="KW-0432">Leucine biosynthesis</keyword>
<dbReference type="PRINTS" id="PR00415">
    <property type="entry name" value="ACONITASE"/>
</dbReference>
<evidence type="ECO:0000256" key="2">
    <source>
        <dbReference type="ARBA" id="ARBA00022723"/>
    </source>
</evidence>
<keyword evidence="6" id="KW-0100">Branched-chain amino acid biosynthesis</keyword>
<comment type="similarity">
    <text evidence="6">Belongs to the aconitase/IPM isomerase family. LeuC type 2 subfamily.</text>
</comment>
<evidence type="ECO:0000313" key="9">
    <source>
        <dbReference type="Proteomes" id="UP000295188"/>
    </source>
</evidence>
<comment type="subunit">
    <text evidence="6">Heterodimer of LeuC and LeuD.</text>
</comment>
<dbReference type="InterPro" id="IPR015931">
    <property type="entry name" value="Acnase/IPM_dHydase_lsu_aba_1/3"/>
</dbReference>
<evidence type="ECO:0000256" key="3">
    <source>
        <dbReference type="ARBA" id="ARBA00023004"/>
    </source>
</evidence>
<dbReference type="InterPro" id="IPR011826">
    <property type="entry name" value="HAcnase/IPMdehydase_lsu_prok"/>
</dbReference>
<evidence type="ECO:0000256" key="5">
    <source>
        <dbReference type="ARBA" id="ARBA00023239"/>
    </source>
</evidence>
<dbReference type="InterPro" id="IPR036008">
    <property type="entry name" value="Aconitase_4Fe-4S_dom"/>
</dbReference>
<name>A0A4V2URB7_9FIRM</name>
<dbReference type="SUPFAM" id="SSF53732">
    <property type="entry name" value="Aconitase iron-sulfur domain"/>
    <property type="match status" value="1"/>
</dbReference>
<dbReference type="GO" id="GO:0046872">
    <property type="term" value="F:metal ion binding"/>
    <property type="evidence" value="ECO:0007669"/>
    <property type="project" value="UniProtKB-KW"/>
</dbReference>
<dbReference type="AlphaFoldDB" id="A0A4V2URB7"/>
<dbReference type="PROSITE" id="PS01244">
    <property type="entry name" value="ACONITASE_2"/>
    <property type="match status" value="1"/>
</dbReference>
<dbReference type="Pfam" id="PF00330">
    <property type="entry name" value="Aconitase"/>
    <property type="match status" value="1"/>
</dbReference>
<dbReference type="PANTHER" id="PTHR43822">
    <property type="entry name" value="HOMOACONITASE, MITOCHONDRIAL-RELATED"/>
    <property type="match status" value="1"/>
</dbReference>
<dbReference type="GO" id="GO:0051539">
    <property type="term" value="F:4 iron, 4 sulfur cluster binding"/>
    <property type="evidence" value="ECO:0007669"/>
    <property type="project" value="UniProtKB-KW"/>
</dbReference>
<keyword evidence="5 6" id="KW-0456">Lyase</keyword>
<dbReference type="InterPro" id="IPR033941">
    <property type="entry name" value="IPMI_cat"/>
</dbReference>
<evidence type="ECO:0000259" key="7">
    <source>
        <dbReference type="Pfam" id="PF00330"/>
    </source>
</evidence>
<comment type="cofactor">
    <cofactor evidence="6">
        <name>[4Fe-4S] cluster</name>
        <dbReference type="ChEBI" id="CHEBI:49883"/>
    </cofactor>
    <text evidence="6">Binds 1 [4Fe-4S] cluster per subunit.</text>
</comment>
<dbReference type="CDD" id="cd01583">
    <property type="entry name" value="IPMI"/>
    <property type="match status" value="1"/>
</dbReference>